<accession>A0ABD5PBW0</accession>
<dbReference type="RefSeq" id="WP_267624260.1">
    <property type="nucleotide sequence ID" value="NZ_JAODIW010000008.1"/>
</dbReference>
<sequence length="286" mass="32493">MNSEPTPPAGWPTPDREGQVEVLLLGTYHMDNPGLDEVNVDADDVLAEARQAELRDLVDRLAEWEPDRIAVERPYDRDDELNDRYEEYRSGERAYDREEAFPSPDGERDGPATECRSEVVQVGFRLADRLGHDRVAAVDEHPEKSRYEPDPFAGRGVDSARKTDVPLADPEEMGRTADERLASSTLVEYHRWLNRGELGRDNHDLMFDSGVRAAVEEPFGSPTALAYWYDRNVRIVHHVWRTMDADDDRVLVVVGNGHVRALRHLFTEAPMFHPVSPLPLLESEGE</sequence>
<keyword evidence="3" id="KW-1185">Reference proteome</keyword>
<dbReference type="AlphaFoldDB" id="A0ABD5PBW0"/>
<name>A0ABD5PBW0_9EURY</name>
<reference evidence="2 3" key="1">
    <citation type="journal article" date="2019" name="Int. J. Syst. Evol. Microbiol.">
        <title>The Global Catalogue of Microorganisms (GCM) 10K type strain sequencing project: providing services to taxonomists for standard genome sequencing and annotation.</title>
        <authorList>
            <consortium name="The Broad Institute Genomics Platform"/>
            <consortium name="The Broad Institute Genome Sequencing Center for Infectious Disease"/>
            <person name="Wu L."/>
            <person name="Ma J."/>
        </authorList>
    </citation>
    <scope>NUCLEOTIDE SEQUENCE [LARGE SCALE GENOMIC DNA]</scope>
    <source>
        <strain evidence="2 3">CGMCC 1.12553</strain>
    </source>
</reference>
<evidence type="ECO:0000256" key="1">
    <source>
        <dbReference type="SAM" id="MobiDB-lite"/>
    </source>
</evidence>
<feature type="compositionally biased region" description="Basic and acidic residues" evidence="1">
    <location>
        <begin position="140"/>
        <end position="149"/>
    </location>
</feature>
<dbReference type="Pfam" id="PF18950">
    <property type="entry name" value="DUF5694"/>
    <property type="match status" value="1"/>
</dbReference>
<dbReference type="Proteomes" id="UP001595921">
    <property type="component" value="Unassembled WGS sequence"/>
</dbReference>
<dbReference type="InterPro" id="IPR043749">
    <property type="entry name" value="DUF5694"/>
</dbReference>
<proteinExistence type="predicted"/>
<feature type="region of interest" description="Disordered" evidence="1">
    <location>
        <begin position="140"/>
        <end position="164"/>
    </location>
</feature>
<feature type="region of interest" description="Disordered" evidence="1">
    <location>
        <begin position="74"/>
        <end position="113"/>
    </location>
</feature>
<evidence type="ECO:0000313" key="2">
    <source>
        <dbReference type="EMBL" id="MFC4358152.1"/>
    </source>
</evidence>
<dbReference type="EMBL" id="JBHSDS010000006">
    <property type="protein sequence ID" value="MFC4358152.1"/>
    <property type="molecule type" value="Genomic_DNA"/>
</dbReference>
<comment type="caution">
    <text evidence="2">The sequence shown here is derived from an EMBL/GenBank/DDBJ whole genome shotgun (WGS) entry which is preliminary data.</text>
</comment>
<evidence type="ECO:0000313" key="3">
    <source>
        <dbReference type="Proteomes" id="UP001595921"/>
    </source>
</evidence>
<organism evidence="2 3">
    <name type="scientific">Halobium salinum</name>
    <dbReference type="NCBI Taxonomy" id="1364940"/>
    <lineage>
        <taxon>Archaea</taxon>
        <taxon>Methanobacteriati</taxon>
        <taxon>Methanobacteriota</taxon>
        <taxon>Stenosarchaea group</taxon>
        <taxon>Halobacteria</taxon>
        <taxon>Halobacteriales</taxon>
        <taxon>Haloferacaceae</taxon>
        <taxon>Halobium</taxon>
    </lineage>
</organism>
<gene>
    <name evidence="2" type="ORF">ACFO0N_09345</name>
</gene>
<protein>
    <submittedName>
        <fullName evidence="2">DUF5694 domain-containing protein</fullName>
    </submittedName>
</protein>